<dbReference type="GO" id="GO:0016887">
    <property type="term" value="F:ATP hydrolysis activity"/>
    <property type="evidence" value="ECO:0007669"/>
    <property type="project" value="InterPro"/>
</dbReference>
<dbReference type="SMART" id="SM00382">
    <property type="entry name" value="AAA"/>
    <property type="match status" value="1"/>
</dbReference>
<evidence type="ECO:0000256" key="2">
    <source>
        <dbReference type="ARBA" id="ARBA00022448"/>
    </source>
</evidence>
<dbReference type="InterPro" id="IPR027417">
    <property type="entry name" value="P-loop_NTPase"/>
</dbReference>
<evidence type="ECO:0000256" key="1">
    <source>
        <dbReference type="ARBA" id="ARBA00005417"/>
    </source>
</evidence>
<sequence>MSNLLARLDNITAGYNGEPVLKGVSLDIRENDFIGIIGPNGGGKTTMLKVLLGILEPFRGRVDFPGGKINIGYLPQASQIDRSFPISVKEVVEAGLKPIRAWSHHLSKAQKESAYKLLTEAGMERYYKKPIGELSGGQLQKVLLCRAIVSNPALLVLDEPNTYVDKHFESELHQWLKKLNKNMAIVLVSHDVGTIPSLVKSIACVNGTLHYHPSNQLTTELLKVYDCPIDLISHGHVPHRVLKNH</sequence>
<evidence type="ECO:0000256" key="4">
    <source>
        <dbReference type="ARBA" id="ARBA00022840"/>
    </source>
</evidence>
<evidence type="ECO:0000313" key="7">
    <source>
        <dbReference type="Proteomes" id="UP000191055"/>
    </source>
</evidence>
<dbReference type="PANTHER" id="PTHR42734:SF17">
    <property type="entry name" value="METAL TRANSPORT SYSTEM ATP-BINDING PROTEIN TM_0124-RELATED"/>
    <property type="match status" value="1"/>
</dbReference>
<organism evidence="6 7">
    <name type="scientific">Alkalitalea saponilacus</name>
    <dbReference type="NCBI Taxonomy" id="889453"/>
    <lineage>
        <taxon>Bacteria</taxon>
        <taxon>Pseudomonadati</taxon>
        <taxon>Bacteroidota</taxon>
        <taxon>Bacteroidia</taxon>
        <taxon>Marinilabiliales</taxon>
        <taxon>Marinilabiliaceae</taxon>
        <taxon>Alkalitalea</taxon>
    </lineage>
</organism>
<dbReference type="GO" id="GO:0005524">
    <property type="term" value="F:ATP binding"/>
    <property type="evidence" value="ECO:0007669"/>
    <property type="project" value="UniProtKB-KW"/>
</dbReference>
<dbReference type="PROSITE" id="PS50893">
    <property type="entry name" value="ABC_TRANSPORTER_2"/>
    <property type="match status" value="1"/>
</dbReference>
<evidence type="ECO:0000313" key="6">
    <source>
        <dbReference type="EMBL" id="SKB30254.1"/>
    </source>
</evidence>
<evidence type="ECO:0000259" key="5">
    <source>
        <dbReference type="PROSITE" id="PS50893"/>
    </source>
</evidence>
<dbReference type="InterPro" id="IPR050153">
    <property type="entry name" value="Metal_Ion_Import_ABC"/>
</dbReference>
<keyword evidence="4 6" id="KW-0067">ATP-binding</keyword>
<dbReference type="PANTHER" id="PTHR42734">
    <property type="entry name" value="METAL TRANSPORT SYSTEM ATP-BINDING PROTEIN TM_0124-RELATED"/>
    <property type="match status" value="1"/>
</dbReference>
<keyword evidence="3" id="KW-0547">Nucleotide-binding</keyword>
<dbReference type="PROSITE" id="PS00211">
    <property type="entry name" value="ABC_TRANSPORTER_1"/>
    <property type="match status" value="1"/>
</dbReference>
<keyword evidence="7" id="KW-1185">Reference proteome</keyword>
<dbReference type="SUPFAM" id="SSF52540">
    <property type="entry name" value="P-loop containing nucleoside triphosphate hydrolases"/>
    <property type="match status" value="1"/>
</dbReference>
<comment type="similarity">
    <text evidence="1">Belongs to the ABC transporter superfamily.</text>
</comment>
<dbReference type="STRING" id="889453.SAMN03080601_00099"/>
<dbReference type="InterPro" id="IPR003593">
    <property type="entry name" value="AAA+_ATPase"/>
</dbReference>
<accession>A0A1T5A5J4</accession>
<dbReference type="KEGG" id="asx:CDL62_06690"/>
<protein>
    <submittedName>
        <fullName evidence="6">Zinc transport system ATP-binding protein</fullName>
    </submittedName>
</protein>
<dbReference type="InterPro" id="IPR017871">
    <property type="entry name" value="ABC_transporter-like_CS"/>
</dbReference>
<name>A0A1T5A5J4_9BACT</name>
<dbReference type="Pfam" id="PF00005">
    <property type="entry name" value="ABC_tran"/>
    <property type="match status" value="1"/>
</dbReference>
<dbReference type="AlphaFoldDB" id="A0A1T5A5J4"/>
<dbReference type="Gene3D" id="3.40.50.300">
    <property type="entry name" value="P-loop containing nucleotide triphosphate hydrolases"/>
    <property type="match status" value="1"/>
</dbReference>
<evidence type="ECO:0000256" key="3">
    <source>
        <dbReference type="ARBA" id="ARBA00022741"/>
    </source>
</evidence>
<proteinExistence type="inferred from homology"/>
<dbReference type="EMBL" id="FUYV01000001">
    <property type="protein sequence ID" value="SKB30254.1"/>
    <property type="molecule type" value="Genomic_DNA"/>
</dbReference>
<dbReference type="RefSeq" id="WP_079555896.1">
    <property type="nucleotide sequence ID" value="NZ_CP021904.1"/>
</dbReference>
<gene>
    <name evidence="6" type="ORF">SAMN03080601_00099</name>
</gene>
<dbReference type="Proteomes" id="UP000191055">
    <property type="component" value="Unassembled WGS sequence"/>
</dbReference>
<feature type="domain" description="ABC transporter" evidence="5">
    <location>
        <begin position="6"/>
        <end position="231"/>
    </location>
</feature>
<keyword evidence="2" id="KW-0813">Transport</keyword>
<reference evidence="6 7" key="1">
    <citation type="submission" date="2017-02" db="EMBL/GenBank/DDBJ databases">
        <authorList>
            <person name="Peterson S.W."/>
        </authorList>
    </citation>
    <scope>NUCLEOTIDE SEQUENCE [LARGE SCALE GENOMIC DNA]</scope>
    <source>
        <strain evidence="6 7">DSM 24412</strain>
    </source>
</reference>
<dbReference type="OrthoDB" id="9806726at2"/>
<dbReference type="InterPro" id="IPR003439">
    <property type="entry name" value="ABC_transporter-like_ATP-bd"/>
</dbReference>